<dbReference type="Pfam" id="PF26562">
    <property type="entry name" value="Ig-like"/>
    <property type="match status" value="1"/>
</dbReference>
<dbReference type="GeneTree" id="ENSGT00940000163503"/>
<dbReference type="Ensembl" id="ENSOTST00005124439.1">
    <property type="protein sequence ID" value="ENSOTSP00005144436.1"/>
    <property type="gene ID" value="ENSOTSG00005000635.2"/>
</dbReference>
<dbReference type="Pfam" id="PF23344">
    <property type="entry name" value="ZP-N"/>
    <property type="match status" value="1"/>
</dbReference>
<dbReference type="InterPro" id="IPR055356">
    <property type="entry name" value="ZP-N"/>
</dbReference>
<dbReference type="InterPro" id="IPR058876">
    <property type="entry name" value="Ig-like_ZP"/>
</dbReference>
<dbReference type="PANTHER" id="PTHR47130">
    <property type="entry name" value="SI:DKEY-19B23.11-RELATED"/>
    <property type="match status" value="1"/>
</dbReference>
<evidence type="ECO:0000259" key="2">
    <source>
        <dbReference type="Pfam" id="PF26562"/>
    </source>
</evidence>
<organism evidence="3 4">
    <name type="scientific">Oncorhynchus tshawytscha</name>
    <name type="common">Chinook salmon</name>
    <name type="synonym">Salmo tshawytscha</name>
    <dbReference type="NCBI Taxonomy" id="74940"/>
    <lineage>
        <taxon>Eukaryota</taxon>
        <taxon>Metazoa</taxon>
        <taxon>Chordata</taxon>
        <taxon>Craniata</taxon>
        <taxon>Vertebrata</taxon>
        <taxon>Euteleostomi</taxon>
        <taxon>Actinopterygii</taxon>
        <taxon>Neopterygii</taxon>
        <taxon>Teleostei</taxon>
        <taxon>Protacanthopterygii</taxon>
        <taxon>Salmoniformes</taxon>
        <taxon>Salmonidae</taxon>
        <taxon>Salmoninae</taxon>
        <taxon>Oncorhynchus</taxon>
    </lineage>
</organism>
<sequence length="630" mass="71677">MRRVKCSVLFSADAAGVHPIDVKNASRCGYTISTFKMDGYTTLRASYFSCHIDNQNDEVFTFQFNIIVMDAKDQQSRYPLSRTCSLLLPWSQREVICEEDYMEVTVGRDVPCTTSEGTSKEAWRAAHSVAQNIANSAWQVMFLKNEDEMATMPITEAHRLGYELSATPKRVIFRSPYRQTHSEIIMVDGVAVEVIHGTVFFSQKMMVVMIDISVACTINPGYFDGVRLLWETPRIMTPLVHSGFGFESKQINVGVESQLLDEGTARARGYTLEVKGLMVQMGVPFGAEGGYRKSLVTNNIYREMYVAFLFYEHVFSHVYTDGSTVETRHRLLRVVDTPLLCRHPFTVDTSFEEHTFNVYLGNIPHDVALMGVKLNEKQFSVSDAAEHGYTISKIVHANGTHAYTIRVPFDDKAVHRTGLFQYSMDMNYTLSIMPQEEAYYHLASVMEQLSNLKGVCTRGGIVFDMTQPRLGYLWEIGVGHDPLTPELVAERGYNLRNESHILTLEVPLFTVGYTYEDINLRHFYGIFEIHSRDSRTSEIQTYPSITRMLCFCIGLTKPTWPAVNPRSTTLLDRTCKPKLMDDSRVLFEFGLNTCNTTVEDSSVVYENEILSYRELILDSASFISRDSKFR</sequence>
<gene>
    <name evidence="3" type="primary">LOC112250430</name>
</gene>
<accession>A0AAZ3RSM4</accession>
<dbReference type="PANTHER" id="PTHR47130:SF6">
    <property type="entry name" value="EGG ENVELOPE GLYCOPROTEIN-LIKE PRECURSOR"/>
    <property type="match status" value="1"/>
</dbReference>
<dbReference type="Gene3D" id="2.60.40.3210">
    <property type="entry name" value="Zona pellucida, ZP-N domain"/>
    <property type="match status" value="1"/>
</dbReference>
<proteinExistence type="predicted"/>
<dbReference type="AlphaFoldDB" id="A0AAZ3RSM4"/>
<keyword evidence="4" id="KW-1185">Reference proteome</keyword>
<evidence type="ECO:0000313" key="4">
    <source>
        <dbReference type="Proteomes" id="UP000694402"/>
    </source>
</evidence>
<feature type="domain" description="ZP-N" evidence="1">
    <location>
        <begin position="560"/>
        <end position="627"/>
    </location>
</feature>
<dbReference type="Proteomes" id="UP000694402">
    <property type="component" value="Unassembled WGS sequence"/>
</dbReference>
<reference evidence="4" key="1">
    <citation type="journal article" date="2018" name="PLoS ONE">
        <title>Chinook salmon (Oncorhynchus tshawytscha) genome and transcriptome.</title>
        <authorList>
            <person name="Christensen K.A."/>
            <person name="Leong J.S."/>
            <person name="Sakhrani D."/>
            <person name="Biagi C.A."/>
            <person name="Minkley D.R."/>
            <person name="Withler R.E."/>
            <person name="Rondeau E.B."/>
            <person name="Koop B.F."/>
            <person name="Devlin R.H."/>
        </authorList>
    </citation>
    <scope>NUCLEOTIDE SEQUENCE [LARGE SCALE GENOMIC DNA]</scope>
</reference>
<evidence type="ECO:0000313" key="3">
    <source>
        <dbReference type="Ensembl" id="ENSOTSP00005144436.1"/>
    </source>
</evidence>
<evidence type="ECO:0008006" key="5">
    <source>
        <dbReference type="Google" id="ProtNLM"/>
    </source>
</evidence>
<feature type="domain" description="ZP-domain containing protein Ig-like" evidence="2">
    <location>
        <begin position="342"/>
        <end position="450"/>
    </location>
</feature>
<name>A0AAZ3RSM4_ONCTS</name>
<reference evidence="3" key="3">
    <citation type="submission" date="2025-09" db="UniProtKB">
        <authorList>
            <consortium name="Ensembl"/>
        </authorList>
    </citation>
    <scope>IDENTIFICATION</scope>
</reference>
<reference evidence="3" key="2">
    <citation type="submission" date="2025-08" db="UniProtKB">
        <authorList>
            <consortium name="Ensembl"/>
        </authorList>
    </citation>
    <scope>IDENTIFICATION</scope>
</reference>
<evidence type="ECO:0000259" key="1">
    <source>
        <dbReference type="Pfam" id="PF23344"/>
    </source>
</evidence>
<protein>
    <recommendedName>
        <fullName evidence="5">ZP domain-containing protein</fullName>
    </recommendedName>
</protein>